<dbReference type="GO" id="GO:0046353">
    <property type="term" value="F:aminoglycoside 3-N-acetyltransferase activity"/>
    <property type="evidence" value="ECO:0007669"/>
    <property type="project" value="UniProtKB-EC"/>
</dbReference>
<evidence type="ECO:0000256" key="3">
    <source>
        <dbReference type="ARBA" id="ARBA00023315"/>
    </source>
</evidence>
<gene>
    <name evidence="5" type="ORF">B4088_0823</name>
</gene>
<keyword evidence="4" id="KW-0046">Antibiotic resistance</keyword>
<evidence type="ECO:0000256" key="1">
    <source>
        <dbReference type="ARBA" id="ARBA00006383"/>
    </source>
</evidence>
<proteinExistence type="inferred from homology"/>
<keyword evidence="3 4" id="KW-0012">Acyltransferase</keyword>
<dbReference type="InterPro" id="IPR003679">
    <property type="entry name" value="Amioglycoside_AcTrfase"/>
</dbReference>
<dbReference type="Proteomes" id="UP000076482">
    <property type="component" value="Unassembled WGS sequence"/>
</dbReference>
<evidence type="ECO:0000313" key="5">
    <source>
        <dbReference type="EMBL" id="KZD71509.1"/>
    </source>
</evidence>
<comment type="catalytic activity">
    <reaction evidence="4">
        <text>a 2-deoxystreptamine antibiotic + acetyl-CoA = an N(3)-acetyl-2-deoxystreptamine antibiotic + CoA + H(+)</text>
        <dbReference type="Rhea" id="RHEA:12665"/>
        <dbReference type="ChEBI" id="CHEBI:15378"/>
        <dbReference type="ChEBI" id="CHEBI:57287"/>
        <dbReference type="ChEBI" id="CHEBI:57288"/>
        <dbReference type="ChEBI" id="CHEBI:57921"/>
        <dbReference type="ChEBI" id="CHEBI:77452"/>
        <dbReference type="EC" id="2.3.1.81"/>
    </reaction>
</comment>
<dbReference type="PATRIC" id="fig|1396.535.peg.2866"/>
<dbReference type="EC" id="2.3.1.-" evidence="4"/>
<protein>
    <recommendedName>
        <fullName evidence="4">Aminoglycoside N(3)-acetyltransferase</fullName>
        <ecNumber evidence="4">2.3.1.-</ecNumber>
    </recommendedName>
</protein>
<evidence type="ECO:0000313" key="6">
    <source>
        <dbReference type="Proteomes" id="UP000076482"/>
    </source>
</evidence>
<evidence type="ECO:0000256" key="2">
    <source>
        <dbReference type="ARBA" id="ARBA00022679"/>
    </source>
</evidence>
<dbReference type="PANTHER" id="PTHR11104">
    <property type="entry name" value="AMINOGLYCOSIDE N3-ACETYLTRANSFERASE"/>
    <property type="match status" value="1"/>
</dbReference>
<dbReference type="Pfam" id="PF02522">
    <property type="entry name" value="Antibiotic_NAT"/>
    <property type="match status" value="1"/>
</dbReference>
<reference evidence="5 6" key="1">
    <citation type="submission" date="2015-09" db="EMBL/GenBank/DDBJ databases">
        <title>Bacillus cereus food isolates.</title>
        <authorList>
            <person name="Boekhorst J."/>
        </authorList>
    </citation>
    <scope>NUCLEOTIDE SEQUENCE [LARGE SCALE GENOMIC DNA]</scope>
    <source>
        <strain evidence="5 6">B4088</strain>
    </source>
</reference>
<sequence length="292" mass="32553">MIKLKIKKNMIIYVCSSLKQNGGTIVKMNDIVASTPLPNTIKTISNDLRKLGLEKGMTVIVHSSLSSIGWVSGGAVAVVEALMKVITEEGTIIMPTQSSDLSDPKHWSRPPVPEEWWQVIRDNVPAFEPHITPTRAMGKVVECFRTYPNVVRSNHPLGSFAAWGKYAAEITMNQSLSMSLGEESPLRRIYDLDGYVLLIGVGYDSNTSVHLSEVRTGACELIKVGAPIIENGERVWKEFVDMDYDSDKFVEIGVEFERKGTVTNGKIGNATCRLMKQRDIVDFGTEWFRKKN</sequence>
<accession>A0A164QIZ2</accession>
<dbReference type="GO" id="GO:0046677">
    <property type="term" value="P:response to antibiotic"/>
    <property type="evidence" value="ECO:0007669"/>
    <property type="project" value="UniProtKB-KW"/>
</dbReference>
<dbReference type="SUPFAM" id="SSF110710">
    <property type="entry name" value="TTHA0583/YokD-like"/>
    <property type="match status" value="1"/>
</dbReference>
<evidence type="ECO:0000256" key="4">
    <source>
        <dbReference type="RuleBase" id="RU365031"/>
    </source>
</evidence>
<keyword evidence="2 4" id="KW-0808">Transferase</keyword>
<dbReference type="AlphaFoldDB" id="A0A164QIZ2"/>
<organism evidence="5 6">
    <name type="scientific">Bacillus cereus</name>
    <dbReference type="NCBI Taxonomy" id="1396"/>
    <lineage>
        <taxon>Bacteria</taxon>
        <taxon>Bacillati</taxon>
        <taxon>Bacillota</taxon>
        <taxon>Bacilli</taxon>
        <taxon>Bacillales</taxon>
        <taxon>Bacillaceae</taxon>
        <taxon>Bacillus</taxon>
        <taxon>Bacillus cereus group</taxon>
    </lineage>
</organism>
<comment type="caution">
    <text evidence="5">The sequence shown here is derived from an EMBL/GenBank/DDBJ whole genome shotgun (WGS) entry which is preliminary data.</text>
</comment>
<comment type="similarity">
    <text evidence="1 4">Belongs to the antibiotic N-acetyltransferase family.</text>
</comment>
<dbReference type="InterPro" id="IPR028345">
    <property type="entry name" value="Antibiotic_NAT-like"/>
</dbReference>
<name>A0A164QIZ2_BACCE</name>
<dbReference type="EMBL" id="LJKE01000018">
    <property type="protein sequence ID" value="KZD71509.1"/>
    <property type="molecule type" value="Genomic_DNA"/>
</dbReference>
<dbReference type="PANTHER" id="PTHR11104:SF0">
    <property type="entry name" value="SPBETA PROPHAGE-DERIVED AMINOGLYCOSIDE N(3')-ACETYLTRANSFERASE-LIKE PROTEIN YOKD"/>
    <property type="match status" value="1"/>
</dbReference>